<evidence type="ECO:0000256" key="1">
    <source>
        <dbReference type="SAM" id="MobiDB-lite"/>
    </source>
</evidence>
<dbReference type="PATRIC" id="fig|398512.5.peg.2459"/>
<dbReference type="eggNOG" id="ENOG502Z9EB">
    <property type="taxonomic scope" value="Bacteria"/>
</dbReference>
<accession>A0A0L6JP00</accession>
<evidence type="ECO:0000313" key="3">
    <source>
        <dbReference type="Proteomes" id="UP000036923"/>
    </source>
</evidence>
<evidence type="ECO:0000313" key="2">
    <source>
        <dbReference type="EMBL" id="KNY27092.1"/>
    </source>
</evidence>
<proteinExistence type="predicted"/>
<dbReference type="AlphaFoldDB" id="A0A0L6JP00"/>
<comment type="caution">
    <text evidence="2">The sequence shown here is derived from an EMBL/GenBank/DDBJ whole genome shotgun (WGS) entry which is preliminary data.</text>
</comment>
<protein>
    <submittedName>
        <fullName evidence="2">Uncharacterized protein</fullName>
    </submittedName>
</protein>
<dbReference type="RefSeq" id="WP_050753383.1">
    <property type="nucleotide sequence ID" value="NZ_JQKC01000016.1"/>
</dbReference>
<reference evidence="3" key="1">
    <citation type="submission" date="2015-07" db="EMBL/GenBank/DDBJ databases">
        <title>Near-Complete Genome Sequence of the Cellulolytic Bacterium Bacteroides (Pseudobacteroides) cellulosolvens ATCC 35603.</title>
        <authorList>
            <person name="Dassa B."/>
            <person name="Utturkar S.M."/>
            <person name="Klingeman D.M."/>
            <person name="Hurt R.A."/>
            <person name="Keller M."/>
            <person name="Xu J."/>
            <person name="Reddy Y.H.K."/>
            <person name="Borovok I."/>
            <person name="Grinberg I.R."/>
            <person name="Lamed R."/>
            <person name="Zhivin O."/>
            <person name="Bayer E.A."/>
            <person name="Brown S.D."/>
        </authorList>
    </citation>
    <scope>NUCLEOTIDE SEQUENCE [LARGE SCALE GENOMIC DNA]</scope>
    <source>
        <strain evidence="3">DSM 2933</strain>
    </source>
</reference>
<dbReference type="OrthoDB" id="2081289at2"/>
<feature type="compositionally biased region" description="Low complexity" evidence="1">
    <location>
        <begin position="210"/>
        <end position="229"/>
    </location>
</feature>
<name>A0A0L6JP00_9FIRM</name>
<sequence length="308" mass="34815">MVENNENQLYGDNNIKTVDVVYSKDKDFYRGGSGELRYKAEGLFKKAKEKGISIESIEISVLRENREEFPGVGTVELPTYVVKVVGKDLNSGQSIVDGKHLDFFNRYQNYLAEKIESKNLVRDETGRVLRDNNKPRIKNDMELTLSDKEKFLIAKELIDDKEFGLEKTITGACDRVIRKLMGENDWLFPGEVRLLDEEFKKVQSKINAPTVNASTANAPSANTTQSNTARNLDSEAAVNKKATARQINYLKVKMKTSGIDPDNENLRKEFLKQAGCENGLIEDLNMAEMSKILDKFDHIAAKVKESIH</sequence>
<feature type="region of interest" description="Disordered" evidence="1">
    <location>
        <begin position="210"/>
        <end position="237"/>
    </location>
</feature>
<dbReference type="EMBL" id="LGTC01000001">
    <property type="protein sequence ID" value="KNY27092.1"/>
    <property type="molecule type" value="Genomic_DNA"/>
</dbReference>
<organism evidence="2 3">
    <name type="scientific">Pseudobacteroides cellulosolvens ATCC 35603 = DSM 2933</name>
    <dbReference type="NCBI Taxonomy" id="398512"/>
    <lineage>
        <taxon>Bacteria</taxon>
        <taxon>Bacillati</taxon>
        <taxon>Bacillota</taxon>
        <taxon>Clostridia</taxon>
        <taxon>Eubacteriales</taxon>
        <taxon>Oscillospiraceae</taxon>
        <taxon>Pseudobacteroides</taxon>
    </lineage>
</organism>
<keyword evidence="3" id="KW-1185">Reference proteome</keyword>
<dbReference type="Proteomes" id="UP000036923">
    <property type="component" value="Unassembled WGS sequence"/>
</dbReference>
<gene>
    <name evidence="2" type="ORF">Bccel_2357</name>
</gene>